<dbReference type="RefSeq" id="WP_303301663.1">
    <property type="nucleotide sequence ID" value="NZ_BAABDA010000050.1"/>
</dbReference>
<gene>
    <name evidence="2" type="ORF">Q4Q40_10040</name>
</gene>
<keyword evidence="1" id="KW-0812">Transmembrane</keyword>
<evidence type="ECO:0000313" key="3">
    <source>
        <dbReference type="Proteomes" id="UP001176806"/>
    </source>
</evidence>
<evidence type="ECO:0008006" key="4">
    <source>
        <dbReference type="Google" id="ProtNLM"/>
    </source>
</evidence>
<accession>A0ABT8WMY7</accession>
<feature type="transmembrane region" description="Helical" evidence="1">
    <location>
        <begin position="12"/>
        <end position="36"/>
    </location>
</feature>
<dbReference type="EMBL" id="JAUOEL010000003">
    <property type="protein sequence ID" value="MDO5974525.1"/>
    <property type="molecule type" value="Genomic_DNA"/>
</dbReference>
<keyword evidence="1" id="KW-1133">Transmembrane helix</keyword>
<sequence length="154" mass="17911">MKNNKKIQAFTINEMVVVLILSSIVVGLAFSVLSLVQKHMYGIQNNFAKNTELNKLEQSFWLDFNRYSDIKYNELEDKLTFATAIDSISYQFHKTFIIKNLDTFNIETQSKMLFFDGNEINQGFVDALKLETSKTLQSQQLFIFKDNDATHYLN</sequence>
<dbReference type="Proteomes" id="UP001176806">
    <property type="component" value="Unassembled WGS sequence"/>
</dbReference>
<evidence type="ECO:0000313" key="2">
    <source>
        <dbReference type="EMBL" id="MDO5974525.1"/>
    </source>
</evidence>
<organism evidence="2 3">
    <name type="scientific">Flavivirga jejuensis</name>
    <dbReference type="NCBI Taxonomy" id="870487"/>
    <lineage>
        <taxon>Bacteria</taxon>
        <taxon>Pseudomonadati</taxon>
        <taxon>Bacteroidota</taxon>
        <taxon>Flavobacteriia</taxon>
        <taxon>Flavobacteriales</taxon>
        <taxon>Flavobacteriaceae</taxon>
        <taxon>Flavivirga</taxon>
    </lineage>
</organism>
<keyword evidence="1" id="KW-0472">Membrane</keyword>
<protein>
    <recommendedName>
        <fullName evidence="4">Prepilin-type N-terminal cleavage/methylation domain-containing protein</fullName>
    </recommendedName>
</protein>
<comment type="caution">
    <text evidence="2">The sequence shown here is derived from an EMBL/GenBank/DDBJ whole genome shotgun (WGS) entry which is preliminary data.</text>
</comment>
<proteinExistence type="predicted"/>
<reference evidence="2" key="1">
    <citation type="submission" date="2023-07" db="EMBL/GenBank/DDBJ databases">
        <title>Two novel species in the genus Flavivirga.</title>
        <authorList>
            <person name="Kwon K."/>
        </authorList>
    </citation>
    <scope>NUCLEOTIDE SEQUENCE</scope>
    <source>
        <strain evidence="2">KACC 14158</strain>
    </source>
</reference>
<name>A0ABT8WMY7_9FLAO</name>
<evidence type="ECO:0000256" key="1">
    <source>
        <dbReference type="SAM" id="Phobius"/>
    </source>
</evidence>
<keyword evidence="3" id="KW-1185">Reference proteome</keyword>